<dbReference type="EMBL" id="JBHSKP010000005">
    <property type="protein sequence ID" value="MFC5152332.1"/>
    <property type="molecule type" value="Genomic_DNA"/>
</dbReference>
<dbReference type="SUPFAM" id="SSF46785">
    <property type="entry name" value="Winged helix' DNA-binding domain"/>
    <property type="match status" value="1"/>
</dbReference>
<dbReference type="RefSeq" id="WP_344477311.1">
    <property type="nucleotide sequence ID" value="NZ_BAAASB010000008.1"/>
</dbReference>
<comment type="caution">
    <text evidence="2">The sequence shown here is derived from an EMBL/GenBank/DDBJ whole genome shotgun (WGS) entry which is preliminary data.</text>
</comment>
<dbReference type="Gene3D" id="1.10.10.10">
    <property type="entry name" value="Winged helix-like DNA-binding domain superfamily/Winged helix DNA-binding domain"/>
    <property type="match status" value="1"/>
</dbReference>
<accession>A0ABW0AFR4</accession>
<dbReference type="PANTHER" id="PTHR39515">
    <property type="entry name" value="CONSERVED PROTEIN"/>
    <property type="match status" value="1"/>
</dbReference>
<dbReference type="InterPro" id="IPR036388">
    <property type="entry name" value="WH-like_DNA-bd_sf"/>
</dbReference>
<sequence>MSDMGLVREWGDLLTGVNRLVRRGLRGAQTGPPIPVAQAELLRLVQLNPGIRVSAAAEELRLAGNSVSTLVRQLTGLGLMAREPDPRDARAALLRITPAAAERLREWDDRRAALYREQWRRLSAEDRTALAASVPALRRLAAQLQEHTRTYAGK</sequence>
<reference evidence="3" key="1">
    <citation type="journal article" date="2019" name="Int. J. Syst. Evol. Microbiol.">
        <title>The Global Catalogue of Microorganisms (GCM) 10K type strain sequencing project: providing services to taxonomists for standard genome sequencing and annotation.</title>
        <authorList>
            <consortium name="The Broad Institute Genomics Platform"/>
            <consortium name="The Broad Institute Genome Sequencing Center for Infectious Disease"/>
            <person name="Wu L."/>
            <person name="Ma J."/>
        </authorList>
    </citation>
    <scope>NUCLEOTIDE SEQUENCE [LARGE SCALE GENOMIC DNA]</scope>
    <source>
        <strain evidence="3">PCU 266</strain>
    </source>
</reference>
<name>A0ABW0AFR4_9ACTN</name>
<evidence type="ECO:0000313" key="2">
    <source>
        <dbReference type="EMBL" id="MFC5152332.1"/>
    </source>
</evidence>
<keyword evidence="3" id="KW-1185">Reference proteome</keyword>
<evidence type="ECO:0000259" key="1">
    <source>
        <dbReference type="PROSITE" id="PS50995"/>
    </source>
</evidence>
<proteinExistence type="predicted"/>
<dbReference type="InterPro" id="IPR052526">
    <property type="entry name" value="HTH-type_Bedaq_tolerance"/>
</dbReference>
<dbReference type="PROSITE" id="PS50995">
    <property type="entry name" value="HTH_MARR_2"/>
    <property type="match status" value="1"/>
</dbReference>
<dbReference type="Proteomes" id="UP001596160">
    <property type="component" value="Unassembled WGS sequence"/>
</dbReference>
<dbReference type="InterPro" id="IPR000835">
    <property type="entry name" value="HTH_MarR-typ"/>
</dbReference>
<dbReference type="InterPro" id="IPR036390">
    <property type="entry name" value="WH_DNA-bd_sf"/>
</dbReference>
<feature type="domain" description="HTH marR-type" evidence="1">
    <location>
        <begin position="10"/>
        <end position="146"/>
    </location>
</feature>
<gene>
    <name evidence="2" type="ORF">ACFPRH_11365</name>
</gene>
<dbReference type="SMART" id="SM00347">
    <property type="entry name" value="HTH_MARR"/>
    <property type="match status" value="1"/>
</dbReference>
<dbReference type="Pfam" id="PF12802">
    <property type="entry name" value="MarR_2"/>
    <property type="match status" value="1"/>
</dbReference>
<evidence type="ECO:0000313" key="3">
    <source>
        <dbReference type="Proteomes" id="UP001596160"/>
    </source>
</evidence>
<protein>
    <submittedName>
        <fullName evidence="2">MarR family winged helix-turn-helix transcriptional regulator</fullName>
    </submittedName>
</protein>
<organism evidence="2 3">
    <name type="scientific">Streptomyces amakusaensis</name>
    <dbReference type="NCBI Taxonomy" id="67271"/>
    <lineage>
        <taxon>Bacteria</taxon>
        <taxon>Bacillati</taxon>
        <taxon>Actinomycetota</taxon>
        <taxon>Actinomycetes</taxon>
        <taxon>Kitasatosporales</taxon>
        <taxon>Streptomycetaceae</taxon>
        <taxon>Streptomyces</taxon>
    </lineage>
</organism>
<dbReference type="PANTHER" id="PTHR39515:SF2">
    <property type="entry name" value="HTH-TYPE TRANSCRIPTIONAL REGULATOR RV0880"/>
    <property type="match status" value="1"/>
</dbReference>